<evidence type="ECO:0000256" key="5">
    <source>
        <dbReference type="RuleBase" id="RU000384"/>
    </source>
</evidence>
<dbReference type="PROSITE" id="PS51986">
    <property type="entry name" value="GS_BETA_GRASP"/>
    <property type="match status" value="1"/>
</dbReference>
<evidence type="ECO:0000256" key="4">
    <source>
        <dbReference type="PROSITE-ProRule" id="PRU01330"/>
    </source>
</evidence>
<dbReference type="Gene3D" id="3.30.590.10">
    <property type="entry name" value="Glutamine synthetase/guanido kinase, catalytic domain"/>
    <property type="match status" value="1"/>
</dbReference>
<organism evidence="8">
    <name type="scientific">Candidatus Heimdallarchaeum aukensis</name>
    <dbReference type="NCBI Taxonomy" id="2876573"/>
    <lineage>
        <taxon>Archaea</taxon>
        <taxon>Promethearchaeati</taxon>
        <taxon>Candidatus Heimdallarchaeota</taxon>
        <taxon>Candidatus Heimdallarchaeia (ex Rinke et al. 2021) (nom. nud.)</taxon>
        <taxon>Candidatus Heimdallarchaeales</taxon>
        <taxon>Candidatus Heimdallarchaeaceae</taxon>
        <taxon>Candidatus Heimdallarchaeum</taxon>
    </lineage>
</organism>
<gene>
    <name evidence="8" type="ORF">K9W45_05735</name>
</gene>
<sequence>MQDFEQIFKDKEIEYIQFQFTTIFGDLKAVEFPVKIWDSMKNGTGVDGSSLGFLSTEQSDMKAVPDYSTFAILPWEPRVARFICDMYDNHGNPHPADPRSILKSVINKAEKMGFNYKTRPELEFYFLDSEGEPFDNGLYMDTGPFDPLASLRREITDDMIEMGMGVKTIHHECGNGQHEVEFTTLDALHQADNVQTAKLIAKTRALFNGVICTFMAKPILDQAGSGLHIHQYLTRDGENAFSDEKEKISDTLKFFVGGILEHVDEITAFLNPTTNSYKRLVPGHEAPVYKSWGVGNRTALIRVPGYENKARIEYRAADAATNIYLASALLLAAGLDGIEKKIEPIKPTTKNIEKLSDKEREEMKITGLPRTLEEALNYTEKSSFVREILGDLIVDIFIREKRKEIKKLNSTNPKNDYDELTWEYEQYLERV</sequence>
<dbReference type="GO" id="GO:0004356">
    <property type="term" value="F:glutamine synthetase activity"/>
    <property type="evidence" value="ECO:0007669"/>
    <property type="project" value="InterPro"/>
</dbReference>
<feature type="domain" description="GS beta-grasp" evidence="6">
    <location>
        <begin position="11"/>
        <end position="91"/>
    </location>
</feature>
<proteinExistence type="inferred from homology"/>
<evidence type="ECO:0000256" key="3">
    <source>
        <dbReference type="ARBA" id="ARBA00022840"/>
    </source>
</evidence>
<reference evidence="8" key="1">
    <citation type="journal article" date="2022" name="Nat. Microbiol.">
        <title>Unique mobile elements and scalable gene flow at the prokaryote-eukaryote boundary revealed by circularized Asgard archaea genomes.</title>
        <authorList>
            <person name="Wu F."/>
            <person name="Speth D.R."/>
            <person name="Philosof A."/>
            <person name="Cremiere A."/>
            <person name="Narayanan A."/>
            <person name="Barco R.A."/>
            <person name="Connon S.A."/>
            <person name="Amend J.P."/>
            <person name="Antoshechkin I.A."/>
            <person name="Orphan V.J."/>
        </authorList>
    </citation>
    <scope>NUCLEOTIDE SEQUENCE</scope>
    <source>
        <strain evidence="8">PM71</strain>
    </source>
</reference>
<dbReference type="InterPro" id="IPR014746">
    <property type="entry name" value="Gln_synth/guanido_kin_cat_dom"/>
</dbReference>
<keyword evidence="2" id="KW-0547">Nucleotide-binding</keyword>
<dbReference type="AlphaFoldDB" id="A0A9Y1FM24"/>
<dbReference type="Gene3D" id="3.10.20.70">
    <property type="entry name" value="Glutamine synthetase, N-terminal domain"/>
    <property type="match status" value="1"/>
</dbReference>
<evidence type="ECO:0000259" key="7">
    <source>
        <dbReference type="PROSITE" id="PS51987"/>
    </source>
</evidence>
<dbReference type="Pfam" id="PF00120">
    <property type="entry name" value="Gln-synt_C"/>
    <property type="match status" value="1"/>
</dbReference>
<dbReference type="InterPro" id="IPR036651">
    <property type="entry name" value="Gln_synt_N_sf"/>
</dbReference>
<accession>A0A9Y1FM24</accession>
<dbReference type="PANTHER" id="PTHR43785:SF12">
    <property type="entry name" value="TYPE-1 GLUTAMINE SYNTHETASE 2"/>
    <property type="match status" value="1"/>
</dbReference>
<comment type="similarity">
    <text evidence="4 5">Belongs to the glutamine synthetase family.</text>
</comment>
<name>A0A9Y1FM24_9ARCH</name>
<evidence type="ECO:0000313" key="8">
    <source>
        <dbReference type="EMBL" id="UJG41965.1"/>
    </source>
</evidence>
<dbReference type="Proteomes" id="UP001201020">
    <property type="component" value="Chromosome"/>
</dbReference>
<dbReference type="PROSITE" id="PS51987">
    <property type="entry name" value="GS_CATALYTIC"/>
    <property type="match status" value="1"/>
</dbReference>
<dbReference type="PANTHER" id="PTHR43785">
    <property type="entry name" value="GAMMA-GLUTAMYLPUTRESCINE SYNTHETASE"/>
    <property type="match status" value="1"/>
</dbReference>
<evidence type="ECO:0000256" key="1">
    <source>
        <dbReference type="ARBA" id="ARBA00022598"/>
    </source>
</evidence>
<dbReference type="EMBL" id="CP084166">
    <property type="protein sequence ID" value="UJG41965.1"/>
    <property type="molecule type" value="Genomic_DNA"/>
</dbReference>
<dbReference type="SUPFAM" id="SSF54368">
    <property type="entry name" value="Glutamine synthetase, N-terminal domain"/>
    <property type="match status" value="1"/>
</dbReference>
<feature type="domain" description="GS catalytic" evidence="7">
    <location>
        <begin position="98"/>
        <end position="431"/>
    </location>
</feature>
<protein>
    <submittedName>
        <fullName evidence="8">Glutamine synthetase family protein</fullName>
    </submittedName>
</protein>
<dbReference type="SMART" id="SM01230">
    <property type="entry name" value="Gln-synt_C"/>
    <property type="match status" value="1"/>
</dbReference>
<evidence type="ECO:0000259" key="6">
    <source>
        <dbReference type="PROSITE" id="PS51986"/>
    </source>
</evidence>
<dbReference type="InterPro" id="IPR008147">
    <property type="entry name" value="Gln_synt_N"/>
</dbReference>
<dbReference type="SUPFAM" id="SSF55931">
    <property type="entry name" value="Glutamine synthetase/guanido kinase"/>
    <property type="match status" value="1"/>
</dbReference>
<dbReference type="GO" id="GO:0005524">
    <property type="term" value="F:ATP binding"/>
    <property type="evidence" value="ECO:0007669"/>
    <property type="project" value="UniProtKB-KW"/>
</dbReference>
<keyword evidence="1" id="KW-0436">Ligase</keyword>
<keyword evidence="3" id="KW-0067">ATP-binding</keyword>
<evidence type="ECO:0000256" key="2">
    <source>
        <dbReference type="ARBA" id="ARBA00022741"/>
    </source>
</evidence>
<dbReference type="InterPro" id="IPR008146">
    <property type="entry name" value="Gln_synth_cat_dom"/>
</dbReference>
<dbReference type="GO" id="GO:0006542">
    <property type="term" value="P:glutamine biosynthetic process"/>
    <property type="evidence" value="ECO:0007669"/>
    <property type="project" value="InterPro"/>
</dbReference>
<dbReference type="Pfam" id="PF03951">
    <property type="entry name" value="Gln-synt_N"/>
    <property type="match status" value="1"/>
</dbReference>